<organism evidence="2 3">
    <name type="scientific">Candidatus Iainarchaeum sp</name>
    <dbReference type="NCBI Taxonomy" id="3101447"/>
    <lineage>
        <taxon>Archaea</taxon>
        <taxon>Candidatus Iainarchaeota</taxon>
        <taxon>Candidatus Iainarchaeia</taxon>
        <taxon>Candidatus Iainarchaeales</taxon>
        <taxon>Candidatus Iainarchaeaceae</taxon>
        <taxon>Candidatus Iainarchaeum</taxon>
    </lineage>
</organism>
<sequence length="263" mass="29095">MIKGVVFDLDGVIVNTPDIYFKTMKEYIRGHSVKVKDEDVSKLIGYSLRDELMLINQKYGLNIELSEFVSVVLSKSRKLMEKEMKVNDGFTELLSELKENRFKTAVASNNVPSTIDFILSKYGFLESFDAIVGADDVKHGKPSPEIYIKAVEKLGLKKEECIAIEDTLIGLKAVSAAGLKCIAFPNKFTNGQNLLSKPKQNHGFCGSRKTKGFARRFAKSGLRLKPKVLRGGLRKRSSAKNLFGAVLTIGSLTELNSGVIRGL</sequence>
<dbReference type="InterPro" id="IPR006439">
    <property type="entry name" value="HAD-SF_hydro_IA"/>
</dbReference>
<reference evidence="2" key="2">
    <citation type="submission" date="2021-05" db="EMBL/GenBank/DDBJ databases">
        <title>Protein family content uncovers lineage relationships and bacterial pathway maintenance mechanisms in DPANN archaea.</title>
        <authorList>
            <person name="Castelle C.J."/>
            <person name="Meheust R."/>
            <person name="Jaffe A.L."/>
            <person name="Seitz K."/>
            <person name="Gong X."/>
            <person name="Baker B.J."/>
            <person name="Banfield J.F."/>
        </authorList>
    </citation>
    <scope>NUCLEOTIDE SEQUENCE</scope>
    <source>
        <strain evidence="2">RIFCSPHIGHO2_01_FULL_GW2011_AR10_43_9</strain>
    </source>
</reference>
<dbReference type="EMBL" id="JAGVWF010000024">
    <property type="protein sequence ID" value="MBS3059119.1"/>
    <property type="molecule type" value="Genomic_DNA"/>
</dbReference>
<dbReference type="SFLD" id="SFLDS00003">
    <property type="entry name" value="Haloacid_Dehalogenase"/>
    <property type="match status" value="1"/>
</dbReference>
<accession>A0A8T4L0W2</accession>
<dbReference type="SFLD" id="SFLDG01129">
    <property type="entry name" value="C1.5:_HAD__Beta-PGM__Phosphata"/>
    <property type="match status" value="1"/>
</dbReference>
<dbReference type="Pfam" id="PF13419">
    <property type="entry name" value="HAD_2"/>
    <property type="match status" value="1"/>
</dbReference>
<dbReference type="NCBIfam" id="TIGR01509">
    <property type="entry name" value="HAD-SF-IA-v3"/>
    <property type="match status" value="1"/>
</dbReference>
<dbReference type="NCBIfam" id="TIGR01549">
    <property type="entry name" value="HAD-SF-IA-v1"/>
    <property type="match status" value="1"/>
</dbReference>
<evidence type="ECO:0000313" key="2">
    <source>
        <dbReference type="EMBL" id="MBS3059119.1"/>
    </source>
</evidence>
<comment type="similarity">
    <text evidence="1">Belongs to the HAD-like hydrolase superfamily.</text>
</comment>
<dbReference type="SFLD" id="SFLDG01135">
    <property type="entry name" value="C1.5.6:_HAD__Beta-PGM__Phospha"/>
    <property type="match status" value="1"/>
</dbReference>
<dbReference type="PRINTS" id="PR00413">
    <property type="entry name" value="HADHALOGNASE"/>
</dbReference>
<dbReference type="Gene3D" id="1.10.150.240">
    <property type="entry name" value="Putative phosphatase, domain 2"/>
    <property type="match status" value="1"/>
</dbReference>
<protein>
    <submittedName>
        <fullName evidence="2">HAD family phosphatase</fullName>
    </submittedName>
</protein>
<dbReference type="InterPro" id="IPR036412">
    <property type="entry name" value="HAD-like_sf"/>
</dbReference>
<dbReference type="PANTHER" id="PTHR18901">
    <property type="entry name" value="2-DEOXYGLUCOSE-6-PHOSPHATE PHOSPHATASE 2"/>
    <property type="match status" value="1"/>
</dbReference>
<dbReference type="InterPro" id="IPR023198">
    <property type="entry name" value="PGP-like_dom2"/>
</dbReference>
<proteinExistence type="inferred from homology"/>
<evidence type="ECO:0000313" key="3">
    <source>
        <dbReference type="Proteomes" id="UP000683213"/>
    </source>
</evidence>
<dbReference type="InterPro" id="IPR041492">
    <property type="entry name" value="HAD_2"/>
</dbReference>
<comment type="caution">
    <text evidence="2">The sequence shown here is derived from an EMBL/GenBank/DDBJ whole genome shotgun (WGS) entry which is preliminary data.</text>
</comment>
<dbReference type="PANTHER" id="PTHR18901:SF38">
    <property type="entry name" value="PSEUDOURIDINE-5'-PHOSPHATASE"/>
    <property type="match status" value="1"/>
</dbReference>
<dbReference type="InterPro" id="IPR023214">
    <property type="entry name" value="HAD_sf"/>
</dbReference>
<name>A0A8T4L0W2_9ARCH</name>
<reference evidence="2" key="1">
    <citation type="submission" date="2021-03" db="EMBL/GenBank/DDBJ databases">
        <authorList>
            <person name="Jaffe A."/>
        </authorList>
    </citation>
    <scope>NUCLEOTIDE SEQUENCE</scope>
    <source>
        <strain evidence="2">RIFCSPHIGHO2_01_FULL_GW2011_AR10_43_9</strain>
    </source>
</reference>
<dbReference type="Proteomes" id="UP000683213">
    <property type="component" value="Unassembled WGS sequence"/>
</dbReference>
<dbReference type="AlphaFoldDB" id="A0A8T4L0W2"/>
<dbReference type="SUPFAM" id="SSF56784">
    <property type="entry name" value="HAD-like"/>
    <property type="match status" value="1"/>
</dbReference>
<evidence type="ECO:0000256" key="1">
    <source>
        <dbReference type="ARBA" id="ARBA00007958"/>
    </source>
</evidence>
<gene>
    <name evidence="2" type="ORF">J4224_01700</name>
</gene>
<dbReference type="Gene3D" id="3.40.50.1000">
    <property type="entry name" value="HAD superfamily/HAD-like"/>
    <property type="match status" value="1"/>
</dbReference>